<dbReference type="InterPro" id="IPR046474">
    <property type="entry name" value="DUF6795"/>
</dbReference>
<accession>A0A0F9AB32</accession>
<evidence type="ECO:0000313" key="2">
    <source>
        <dbReference type="EMBL" id="KKK95430.1"/>
    </source>
</evidence>
<feature type="domain" description="DUF6795" evidence="1">
    <location>
        <begin position="56"/>
        <end position="158"/>
    </location>
</feature>
<proteinExistence type="predicted"/>
<protein>
    <recommendedName>
        <fullName evidence="1">DUF6795 domain-containing protein</fullName>
    </recommendedName>
</protein>
<organism evidence="2">
    <name type="scientific">marine sediment metagenome</name>
    <dbReference type="NCBI Taxonomy" id="412755"/>
    <lineage>
        <taxon>unclassified sequences</taxon>
        <taxon>metagenomes</taxon>
        <taxon>ecological metagenomes</taxon>
    </lineage>
</organism>
<comment type="caution">
    <text evidence="2">The sequence shown here is derived from an EMBL/GenBank/DDBJ whole genome shotgun (WGS) entry which is preliminary data.</text>
</comment>
<evidence type="ECO:0000259" key="1">
    <source>
        <dbReference type="Pfam" id="PF20598"/>
    </source>
</evidence>
<dbReference type="Pfam" id="PF20598">
    <property type="entry name" value="DUF6795"/>
    <property type="match status" value="1"/>
</dbReference>
<name>A0A0F9AB32_9ZZZZ</name>
<sequence>MYCEASLRRLCILLTRLKVSLLVIASITIVFFTSTQALADMFGFFNKQEFVLSAPVKGQLLDDGQPIANTKVIRSLTYGDEYVDEAITDANGYFSFAEKTIKTAKPSSMFDNESLIQHIYLENGTPEGIVLWAVRVILHEQSETLERLLADLVCDVSEQPKTYDIPIKEDTSHTFAIYTSCKL</sequence>
<reference evidence="2" key="1">
    <citation type="journal article" date="2015" name="Nature">
        <title>Complex archaea that bridge the gap between prokaryotes and eukaryotes.</title>
        <authorList>
            <person name="Spang A."/>
            <person name="Saw J.H."/>
            <person name="Jorgensen S.L."/>
            <person name="Zaremba-Niedzwiedzka K."/>
            <person name="Martijn J."/>
            <person name="Lind A.E."/>
            <person name="van Eijk R."/>
            <person name="Schleper C."/>
            <person name="Guy L."/>
            <person name="Ettema T.J."/>
        </authorList>
    </citation>
    <scope>NUCLEOTIDE SEQUENCE</scope>
</reference>
<dbReference type="EMBL" id="LAZR01046913">
    <property type="protein sequence ID" value="KKK95430.1"/>
    <property type="molecule type" value="Genomic_DNA"/>
</dbReference>
<gene>
    <name evidence="2" type="ORF">LCGC14_2672890</name>
</gene>
<dbReference type="AlphaFoldDB" id="A0A0F9AB32"/>